<reference evidence="2 3" key="1">
    <citation type="submission" date="2023-06" db="EMBL/GenBank/DDBJ databases">
        <title>Campylobacter magnum sp. nov., isolated from cecal contents of domestic pigs (Sus scrofa domesticus).</title>
        <authorList>
            <person name="Papic B."/>
            <person name="Gruntar I."/>
        </authorList>
    </citation>
    <scope>NUCLEOTIDE SEQUENCE [LARGE SCALE GENOMIC DNA]</scope>
    <source>
        <strain evidence="3">34484-21</strain>
    </source>
</reference>
<keyword evidence="1" id="KW-1133">Transmembrane helix</keyword>
<name>A0ABT8T894_9BACT</name>
<dbReference type="Proteomes" id="UP001171111">
    <property type="component" value="Unassembled WGS sequence"/>
</dbReference>
<protein>
    <submittedName>
        <fullName evidence="2">Uncharacterized protein</fullName>
    </submittedName>
</protein>
<evidence type="ECO:0000313" key="3">
    <source>
        <dbReference type="Proteomes" id="UP001171111"/>
    </source>
</evidence>
<keyword evidence="3" id="KW-1185">Reference proteome</keyword>
<proteinExistence type="predicted"/>
<accession>A0ABT8T894</accession>
<comment type="caution">
    <text evidence="2">The sequence shown here is derived from an EMBL/GenBank/DDBJ whole genome shotgun (WGS) entry which is preliminary data.</text>
</comment>
<keyword evidence="1" id="KW-0472">Membrane</keyword>
<keyword evidence="1" id="KW-0812">Transmembrane</keyword>
<dbReference type="RefSeq" id="WP_302244051.1">
    <property type="nucleotide sequence ID" value="NZ_JAULJQ010000003.1"/>
</dbReference>
<evidence type="ECO:0000313" key="2">
    <source>
        <dbReference type="EMBL" id="MDO2409208.1"/>
    </source>
</evidence>
<gene>
    <name evidence="2" type="ORF">Q2362_03720</name>
</gene>
<dbReference type="EMBL" id="JAULJQ010000003">
    <property type="protein sequence ID" value="MDO2409208.1"/>
    <property type="molecule type" value="Genomic_DNA"/>
</dbReference>
<organism evidence="2 3">
    <name type="scientific">Campylobacter magnus</name>
    <dbReference type="NCBI Taxonomy" id="3026462"/>
    <lineage>
        <taxon>Bacteria</taxon>
        <taxon>Pseudomonadati</taxon>
        <taxon>Campylobacterota</taxon>
        <taxon>Epsilonproteobacteria</taxon>
        <taxon>Campylobacterales</taxon>
        <taxon>Campylobacteraceae</taxon>
        <taxon>Campylobacter</taxon>
    </lineage>
</organism>
<sequence length="48" mass="5628">MASLLELQNREKLEAMEKRREKRFNIATAVLGFLVGVLPIIIDWIKSW</sequence>
<evidence type="ECO:0000256" key="1">
    <source>
        <dbReference type="SAM" id="Phobius"/>
    </source>
</evidence>
<feature type="transmembrane region" description="Helical" evidence="1">
    <location>
        <begin position="24"/>
        <end position="45"/>
    </location>
</feature>